<dbReference type="RefSeq" id="WP_121687372.1">
    <property type="nucleotide sequence ID" value="NZ_RCUY01000002.1"/>
</dbReference>
<evidence type="ECO:0000313" key="2">
    <source>
        <dbReference type="Proteomes" id="UP000269438"/>
    </source>
</evidence>
<dbReference type="Proteomes" id="UP000269438">
    <property type="component" value="Unassembled WGS sequence"/>
</dbReference>
<sequence>MPQLLIAAVDPVRLSSYQNEWARRAGVSPADVSKEAVASLYVWQVSLNAAWFETLAYTEAVLRRTVDHSLRVWNLEHGRTENWLDDGATPLAKFVARSAQDARRQAQHARTIRTVTHKGSRQPLTLDDLVSQLSFGSISTLFPRVPPSDRTPYKSGLNARENLWISGLDKAFPHLTTEQNRGLLGRLPREIPESVSPGYAVGRALERLRRLRNRISHHEQTFSVEHVQRLHDVSALLRSIDPGAARSLARLDRVRRTLALRPLP</sequence>
<keyword evidence="2" id="KW-1185">Reference proteome</keyword>
<dbReference type="AlphaFoldDB" id="A0A3L7AW11"/>
<gene>
    <name evidence="1" type="ORF">D9V34_02525</name>
</gene>
<dbReference type="EMBL" id="RCUY01000002">
    <property type="protein sequence ID" value="RLP83708.1"/>
    <property type="molecule type" value="Genomic_DNA"/>
</dbReference>
<organism evidence="1 2">
    <name type="scientific">Mycetocola lacteus</name>
    <dbReference type="NCBI Taxonomy" id="76637"/>
    <lineage>
        <taxon>Bacteria</taxon>
        <taxon>Bacillati</taxon>
        <taxon>Actinomycetota</taxon>
        <taxon>Actinomycetes</taxon>
        <taxon>Micrococcales</taxon>
        <taxon>Microbacteriaceae</taxon>
        <taxon>Mycetocola</taxon>
    </lineage>
</organism>
<accession>A0A3L7AW11</accession>
<protein>
    <recommendedName>
        <fullName evidence="3">Abi family protein</fullName>
    </recommendedName>
</protein>
<evidence type="ECO:0000313" key="1">
    <source>
        <dbReference type="EMBL" id="RLP83708.1"/>
    </source>
</evidence>
<comment type="caution">
    <text evidence="1">The sequence shown here is derived from an EMBL/GenBank/DDBJ whole genome shotgun (WGS) entry which is preliminary data.</text>
</comment>
<proteinExistence type="predicted"/>
<evidence type="ECO:0008006" key="3">
    <source>
        <dbReference type="Google" id="ProtNLM"/>
    </source>
</evidence>
<dbReference type="OrthoDB" id="3418622at2"/>
<name>A0A3L7AW11_9MICO</name>
<reference evidence="1 2" key="1">
    <citation type="submission" date="2018-10" db="EMBL/GenBank/DDBJ databases">
        <authorList>
            <person name="Li J."/>
        </authorList>
    </citation>
    <scope>NUCLEOTIDE SEQUENCE [LARGE SCALE GENOMIC DNA]</scope>
    <source>
        <strain evidence="1 2">JCM 11654</strain>
    </source>
</reference>